<dbReference type="AlphaFoldDB" id="A0A7W9SV82"/>
<evidence type="ECO:0000313" key="2">
    <source>
        <dbReference type="EMBL" id="MBB6052960.1"/>
    </source>
</evidence>
<evidence type="ECO:0000256" key="1">
    <source>
        <dbReference type="SAM" id="Phobius"/>
    </source>
</evidence>
<evidence type="ECO:0000313" key="3">
    <source>
        <dbReference type="Proteomes" id="UP000520814"/>
    </source>
</evidence>
<proteinExistence type="predicted"/>
<protein>
    <submittedName>
        <fullName evidence="2">Putative membrane channel-forming protein YqfA (Hemolysin III family)</fullName>
    </submittedName>
</protein>
<keyword evidence="1" id="KW-0472">Membrane</keyword>
<feature type="transmembrane region" description="Helical" evidence="1">
    <location>
        <begin position="38"/>
        <end position="56"/>
    </location>
</feature>
<organism evidence="2 3">
    <name type="scientific">Armatimonas rosea</name>
    <dbReference type="NCBI Taxonomy" id="685828"/>
    <lineage>
        <taxon>Bacteria</taxon>
        <taxon>Bacillati</taxon>
        <taxon>Armatimonadota</taxon>
        <taxon>Armatimonadia</taxon>
        <taxon>Armatimonadales</taxon>
        <taxon>Armatimonadaceae</taxon>
        <taxon>Armatimonas</taxon>
    </lineage>
</organism>
<sequence>MSTQAITRYFAFLLGGIAGYGAYLMLTDLFSPGATPWNYFYLWVCLALLGIAQRIAAQRRWAIIVFTLFCAMGVQGCDLRAYLHLAHTIAGVLLLILRWRELKPGL</sequence>
<comment type="caution">
    <text evidence="2">The sequence shown here is derived from an EMBL/GenBank/DDBJ whole genome shotgun (WGS) entry which is preliminary data.</text>
</comment>
<gene>
    <name evidence="2" type="ORF">HNQ39_004792</name>
</gene>
<dbReference type="Proteomes" id="UP000520814">
    <property type="component" value="Unassembled WGS sequence"/>
</dbReference>
<reference evidence="2 3" key="1">
    <citation type="submission" date="2020-08" db="EMBL/GenBank/DDBJ databases">
        <title>Genomic Encyclopedia of Type Strains, Phase IV (KMG-IV): sequencing the most valuable type-strain genomes for metagenomic binning, comparative biology and taxonomic classification.</title>
        <authorList>
            <person name="Goeker M."/>
        </authorList>
    </citation>
    <scope>NUCLEOTIDE SEQUENCE [LARGE SCALE GENOMIC DNA]</scope>
    <source>
        <strain evidence="2 3">DSM 23562</strain>
    </source>
</reference>
<dbReference type="RefSeq" id="WP_184202788.1">
    <property type="nucleotide sequence ID" value="NZ_JACHGW010000005.1"/>
</dbReference>
<keyword evidence="1" id="KW-0812">Transmembrane</keyword>
<keyword evidence="3" id="KW-1185">Reference proteome</keyword>
<feature type="transmembrane region" description="Helical" evidence="1">
    <location>
        <begin position="61"/>
        <end position="76"/>
    </location>
</feature>
<accession>A0A7W9SV82</accession>
<name>A0A7W9SV82_ARMRO</name>
<dbReference type="EMBL" id="JACHGW010000005">
    <property type="protein sequence ID" value="MBB6052960.1"/>
    <property type="molecule type" value="Genomic_DNA"/>
</dbReference>
<keyword evidence="1" id="KW-1133">Transmembrane helix</keyword>
<feature type="transmembrane region" description="Helical" evidence="1">
    <location>
        <begin position="9"/>
        <end position="26"/>
    </location>
</feature>